<proteinExistence type="predicted"/>
<dbReference type="InterPro" id="IPR003594">
    <property type="entry name" value="HATPase_dom"/>
</dbReference>
<dbReference type="InterPro" id="IPR001789">
    <property type="entry name" value="Sig_transdc_resp-reg_receiver"/>
</dbReference>
<dbReference type="InterPro" id="IPR018060">
    <property type="entry name" value="HTH_AraC"/>
</dbReference>
<dbReference type="CDD" id="cd00082">
    <property type="entry name" value="HisKA"/>
    <property type="match status" value="1"/>
</dbReference>
<dbReference type="GO" id="GO:0003700">
    <property type="term" value="F:DNA-binding transcription factor activity"/>
    <property type="evidence" value="ECO:0007669"/>
    <property type="project" value="InterPro"/>
</dbReference>
<dbReference type="InterPro" id="IPR018062">
    <property type="entry name" value="HTH_AraC-typ_CS"/>
</dbReference>
<dbReference type="CDD" id="cd17574">
    <property type="entry name" value="REC_OmpR"/>
    <property type="match status" value="1"/>
</dbReference>
<evidence type="ECO:0000256" key="8">
    <source>
        <dbReference type="ARBA" id="ARBA00023012"/>
    </source>
</evidence>
<feature type="domain" description="Histidine kinase" evidence="14">
    <location>
        <begin position="818"/>
        <end position="1035"/>
    </location>
</feature>
<evidence type="ECO:0000256" key="11">
    <source>
        <dbReference type="ARBA" id="ARBA00023163"/>
    </source>
</evidence>
<dbReference type="SUPFAM" id="SSF55874">
    <property type="entry name" value="ATPase domain of HSP90 chaperone/DNA topoisomerase II/histidine kinase"/>
    <property type="match status" value="1"/>
</dbReference>
<dbReference type="Pfam" id="PF00072">
    <property type="entry name" value="Response_reg"/>
    <property type="match status" value="1"/>
</dbReference>
<dbReference type="SUPFAM" id="SSF46689">
    <property type="entry name" value="Homeodomain-like"/>
    <property type="match status" value="1"/>
</dbReference>
<dbReference type="PROSITE" id="PS00041">
    <property type="entry name" value="HTH_ARAC_FAMILY_1"/>
    <property type="match status" value="1"/>
</dbReference>
<dbReference type="Pfam" id="PF12833">
    <property type="entry name" value="HTH_18"/>
    <property type="match status" value="1"/>
</dbReference>
<dbReference type="InterPro" id="IPR011123">
    <property type="entry name" value="Y_Y_Y"/>
</dbReference>
<dbReference type="PROSITE" id="PS50110">
    <property type="entry name" value="RESPONSE_REGULATORY"/>
    <property type="match status" value="1"/>
</dbReference>
<evidence type="ECO:0000259" key="13">
    <source>
        <dbReference type="PROSITE" id="PS01124"/>
    </source>
</evidence>
<protein>
    <recommendedName>
        <fullName evidence="2">histidine kinase</fullName>
        <ecNumber evidence="2">2.7.13.3</ecNumber>
    </recommendedName>
</protein>
<dbReference type="GO" id="GO:0000155">
    <property type="term" value="F:phosphorelay sensor kinase activity"/>
    <property type="evidence" value="ECO:0007669"/>
    <property type="project" value="InterPro"/>
</dbReference>
<keyword evidence="5" id="KW-0547">Nucleotide-binding</keyword>
<dbReference type="Gene3D" id="1.10.287.130">
    <property type="match status" value="1"/>
</dbReference>
<feature type="domain" description="HTH araC/xylS-type" evidence="13">
    <location>
        <begin position="1234"/>
        <end position="1334"/>
    </location>
</feature>
<dbReference type="Proteomes" id="UP000231846">
    <property type="component" value="Unassembled WGS sequence"/>
</dbReference>
<dbReference type="InterPro" id="IPR036097">
    <property type="entry name" value="HisK_dim/P_sf"/>
</dbReference>
<dbReference type="InterPro" id="IPR015943">
    <property type="entry name" value="WD40/YVTN_repeat-like_dom_sf"/>
</dbReference>
<dbReference type="Gene3D" id="3.40.50.2300">
    <property type="match status" value="1"/>
</dbReference>
<dbReference type="SUPFAM" id="SSF52172">
    <property type="entry name" value="CheY-like"/>
    <property type="match status" value="1"/>
</dbReference>
<keyword evidence="9" id="KW-0805">Transcription regulation</keyword>
<organism evidence="16 17">
    <name type="scientific">Bacteroides fragilis</name>
    <dbReference type="NCBI Taxonomy" id="817"/>
    <lineage>
        <taxon>Bacteria</taxon>
        <taxon>Pseudomonadati</taxon>
        <taxon>Bacteroidota</taxon>
        <taxon>Bacteroidia</taxon>
        <taxon>Bacteroidales</taxon>
        <taxon>Bacteroidaceae</taxon>
        <taxon>Bacteroides</taxon>
    </lineage>
</organism>
<dbReference type="Gene3D" id="2.60.40.10">
    <property type="entry name" value="Immunoglobulins"/>
    <property type="match status" value="1"/>
</dbReference>
<dbReference type="InterPro" id="IPR009057">
    <property type="entry name" value="Homeodomain-like_sf"/>
</dbReference>
<comment type="catalytic activity">
    <reaction evidence="1">
        <text>ATP + protein L-histidine = ADP + protein N-phospho-L-histidine.</text>
        <dbReference type="EC" id="2.7.13.3"/>
    </reaction>
</comment>
<keyword evidence="8" id="KW-0902">Two-component regulatory system</keyword>
<dbReference type="SUPFAM" id="SSF63829">
    <property type="entry name" value="Calcium-dependent phosphotriesterase"/>
    <property type="match status" value="4"/>
</dbReference>
<keyword evidence="10" id="KW-0238">DNA-binding</keyword>
<evidence type="ECO:0000256" key="7">
    <source>
        <dbReference type="ARBA" id="ARBA00022840"/>
    </source>
</evidence>
<dbReference type="Pfam" id="PF02518">
    <property type="entry name" value="HATPase_c"/>
    <property type="match status" value="1"/>
</dbReference>
<dbReference type="FunFam" id="3.40.50.2300:FF:000138">
    <property type="entry name" value="Two-component system sensor histidine kinase/response regulator"/>
    <property type="match status" value="1"/>
</dbReference>
<dbReference type="InterPro" id="IPR005467">
    <property type="entry name" value="His_kinase_dom"/>
</dbReference>
<dbReference type="PROSITE" id="PS01124">
    <property type="entry name" value="HTH_ARAC_FAMILY_2"/>
    <property type="match status" value="1"/>
</dbReference>
<dbReference type="InterPro" id="IPR003661">
    <property type="entry name" value="HisK_dim/P_dom"/>
</dbReference>
<dbReference type="EC" id="2.7.13.3" evidence="2"/>
<evidence type="ECO:0000256" key="3">
    <source>
        <dbReference type="ARBA" id="ARBA00022553"/>
    </source>
</evidence>
<dbReference type="SMART" id="SM00342">
    <property type="entry name" value="HTH_ARAC"/>
    <property type="match status" value="1"/>
</dbReference>
<name>A0A2M9V9U9_BACFG</name>
<dbReference type="SMART" id="SM00387">
    <property type="entry name" value="HATPase_c"/>
    <property type="match status" value="1"/>
</dbReference>
<dbReference type="SUPFAM" id="SSF47384">
    <property type="entry name" value="Homodimeric domain of signal transducing histidine kinase"/>
    <property type="match status" value="1"/>
</dbReference>
<evidence type="ECO:0000259" key="14">
    <source>
        <dbReference type="PROSITE" id="PS50109"/>
    </source>
</evidence>
<evidence type="ECO:0000259" key="15">
    <source>
        <dbReference type="PROSITE" id="PS50110"/>
    </source>
</evidence>
<evidence type="ECO:0000256" key="1">
    <source>
        <dbReference type="ARBA" id="ARBA00000085"/>
    </source>
</evidence>
<dbReference type="Pfam" id="PF07495">
    <property type="entry name" value="Y_Y_Y"/>
    <property type="match status" value="1"/>
</dbReference>
<dbReference type="InterPro" id="IPR004358">
    <property type="entry name" value="Sig_transdc_His_kin-like_C"/>
</dbReference>
<evidence type="ECO:0000256" key="12">
    <source>
        <dbReference type="PROSITE-ProRule" id="PRU00169"/>
    </source>
</evidence>
<dbReference type="InterPro" id="IPR013783">
    <property type="entry name" value="Ig-like_fold"/>
</dbReference>
<dbReference type="Pfam" id="PF00512">
    <property type="entry name" value="HisKA"/>
    <property type="match status" value="1"/>
</dbReference>
<feature type="domain" description="Response regulatory" evidence="15">
    <location>
        <begin position="1087"/>
        <end position="1202"/>
    </location>
</feature>
<evidence type="ECO:0000256" key="2">
    <source>
        <dbReference type="ARBA" id="ARBA00012438"/>
    </source>
</evidence>
<evidence type="ECO:0000256" key="10">
    <source>
        <dbReference type="ARBA" id="ARBA00023125"/>
    </source>
</evidence>
<dbReference type="PANTHER" id="PTHR43547">
    <property type="entry name" value="TWO-COMPONENT HISTIDINE KINASE"/>
    <property type="match status" value="1"/>
</dbReference>
<dbReference type="InterPro" id="IPR011110">
    <property type="entry name" value="Reg_prop"/>
</dbReference>
<dbReference type="Gene3D" id="3.30.565.10">
    <property type="entry name" value="Histidine kinase-like ATPase, C-terminal domain"/>
    <property type="match status" value="1"/>
</dbReference>
<dbReference type="SMART" id="SM00388">
    <property type="entry name" value="HisKA"/>
    <property type="match status" value="1"/>
</dbReference>
<dbReference type="Pfam" id="PF07494">
    <property type="entry name" value="Reg_prop"/>
    <property type="match status" value="3"/>
</dbReference>
<dbReference type="FunFam" id="3.30.565.10:FF:000037">
    <property type="entry name" value="Hybrid sensor histidine kinase/response regulator"/>
    <property type="match status" value="1"/>
</dbReference>
<dbReference type="GO" id="GO:0043565">
    <property type="term" value="F:sequence-specific DNA binding"/>
    <property type="evidence" value="ECO:0007669"/>
    <property type="project" value="InterPro"/>
</dbReference>
<keyword evidence="7" id="KW-0067">ATP-binding</keyword>
<accession>A0A2M9V9U9</accession>
<feature type="modified residue" description="4-aspartylphosphate" evidence="12">
    <location>
        <position position="1135"/>
    </location>
</feature>
<evidence type="ECO:0000256" key="4">
    <source>
        <dbReference type="ARBA" id="ARBA00022679"/>
    </source>
</evidence>
<comment type="caution">
    <text evidence="16">The sequence shown here is derived from an EMBL/GenBank/DDBJ whole genome shotgun (WGS) entry which is preliminary data.</text>
</comment>
<gene>
    <name evidence="16" type="primary">todS_2</name>
    <name evidence="16" type="ORF">CQW34_01420</name>
</gene>
<dbReference type="GO" id="GO:0005524">
    <property type="term" value="F:ATP binding"/>
    <property type="evidence" value="ECO:0007669"/>
    <property type="project" value="UniProtKB-KW"/>
</dbReference>
<keyword evidence="11" id="KW-0804">Transcription</keyword>
<evidence type="ECO:0000313" key="16">
    <source>
        <dbReference type="EMBL" id="PJY75436.1"/>
    </source>
</evidence>
<evidence type="ECO:0000313" key="17">
    <source>
        <dbReference type="Proteomes" id="UP000231846"/>
    </source>
</evidence>
<sequence length="1341" mass="153807">MNRHKLAFSLIGIFIVQLSYAGYFKHIGREEGLSQSSVMAIYQDKLGRMWFGTREGVNIYNSNKMAVYKAWIQNGNRPDQKILIGNEVSAITGSQNGDVFLIVDHALLKYDIRKETFERLRQGSVYALTSHAGEIWCAGHDSIFRYNPQNNQLDFQLKTGISSINYLTINGNRFYIGAKEGLYTTENKGRVQCLIPKVDVYRIFQSSCQELWVGCRTQGLYRINRNGRINRIPYDPSSPNGISSEQIREFVEDQQGNIWFGTFDGLQKYDPSTQTYSLIKQEQRPGGLSHSSIFSLYQDVQGTIWIGSYYGGVNYFNPDNNAFNYYTYNPDRSDCLNYPFAGAMTEDKDHHLWICTDGGGLACLDRQAGHFTTYTAGGPNSLPHNNLKSICYDPKRDCLYIGTHMGGLSRFDRKTGRFYNYLNHSTKGLKEPNDVIFQVSFYNDQLIVSARNGVFSMNPDTNEFRLLYDGYYYQTFTIDPKGFLWLSAGTNLYSINLKHPEEVKSFSLPASIGQFGISKILKGNNQYLYIATLGSGLFCYNEQTQTCINYTPEQNQLLSNYCYNLLQTSTDNILITSDRGITLFNPTTESFRSIELDNGLSLSSIINGCGVWMCSDHTIFIGGTGGLSSFLEKDLNKEYPKPKLYFSSLSVNNARISPDDKSRILTEGLPFVREINLNATQNNLTIEFASSNYVDILNNTWYEYQLEGFDKQWSLTSQTSLKYTNLDPGDYVLHVRQKGNSLKMRKAQEILLQIHISTPWYLTWWAWLSYITISISVTYFIWREKSSRRTLAMSLEKERIEKEHIEEMNQAKLRFFTNVSHEFRTPLTLIISQVELMLQKNTIPPSLHNSIFRIRKHAQQMKLLISELLDFRKFDQNYIQLKLSEQSLNTFLEEVYLSFSAYASQKSIFYHLKLLEQDISIWIDDWQMRKVLFNLLSNAFKHVPDKGEISILTSTTPDQVVIAVKDSGNGISKEEQERIFDRFYQADNRNKALHVGTGIGLALTKSIIQLHHGTIEVESESNEGSCFIVKLPKTRDCFEKDTEVVFLESPEKEPMVQENTIPDESFMKKDDFSFETPLIDEREEKRKVLLVEDNMELLQVLKEIFSPLYQVVTAANGEEGLKQVFAEVPDLIVSDVMMPVMTGTEMCLKIKNNISLCHIPVVLLTALDTVDQNIEGLRRGADDYITKPFNAKILITRCNNLIRNRLLMQSRFAKNQILEINLLAANPIDKGFLDRVIKVVDKHIDNEDFDIGMLCQELGMGRTLLHTKFKALTGMTPNEFILNHRLKIASLMLKNEPYLQVAEISDRLGFGSPRYFSRCFKNQYNVTPMEYRKGAKQENLK</sequence>
<dbReference type="Gene3D" id="1.10.10.60">
    <property type="entry name" value="Homeodomain-like"/>
    <property type="match status" value="2"/>
</dbReference>
<dbReference type="PANTHER" id="PTHR43547:SF2">
    <property type="entry name" value="HYBRID SIGNAL TRANSDUCTION HISTIDINE KINASE C"/>
    <property type="match status" value="1"/>
</dbReference>
<dbReference type="PROSITE" id="PS50109">
    <property type="entry name" value="HIS_KIN"/>
    <property type="match status" value="1"/>
</dbReference>
<dbReference type="Gene3D" id="2.130.10.10">
    <property type="entry name" value="YVTN repeat-like/Quinoprotein amine dehydrogenase"/>
    <property type="match status" value="2"/>
</dbReference>
<keyword evidence="3 12" id="KW-0597">Phosphoprotein</keyword>
<dbReference type="PRINTS" id="PR00344">
    <property type="entry name" value="BCTRLSENSOR"/>
</dbReference>
<dbReference type="EMBL" id="PDCW01000007">
    <property type="protein sequence ID" value="PJY75436.1"/>
    <property type="molecule type" value="Genomic_DNA"/>
</dbReference>
<keyword evidence="6 16" id="KW-0418">Kinase</keyword>
<evidence type="ECO:0000256" key="5">
    <source>
        <dbReference type="ARBA" id="ARBA00022741"/>
    </source>
</evidence>
<reference evidence="16 17" key="1">
    <citation type="journal article" date="2017" name="MBio">
        <title>Gut Symbiont Bacteroides fragilis Secretes a Eukaryotic-Like Ubiquitin Protein That Mediates Intraspecies Antagonism.</title>
        <authorList>
            <person name="Chatzidaki-Livanis M."/>
            <person name="Coyne M.J."/>
            <person name="Roelofs K.G."/>
            <person name="Gentyala R.R."/>
            <person name="Caldwell J.M."/>
            <person name="Comstock L.E."/>
        </authorList>
    </citation>
    <scope>NUCLEOTIDE SEQUENCE [LARGE SCALE GENOMIC DNA]</scope>
    <source>
        <strain evidence="16 17">12905</strain>
    </source>
</reference>
<evidence type="ECO:0000256" key="6">
    <source>
        <dbReference type="ARBA" id="ARBA00022777"/>
    </source>
</evidence>
<dbReference type="InterPro" id="IPR036890">
    <property type="entry name" value="HATPase_C_sf"/>
</dbReference>
<keyword evidence="4 16" id="KW-0808">Transferase</keyword>
<evidence type="ECO:0000256" key="9">
    <source>
        <dbReference type="ARBA" id="ARBA00023015"/>
    </source>
</evidence>
<dbReference type="SMART" id="SM00448">
    <property type="entry name" value="REC"/>
    <property type="match status" value="1"/>
</dbReference>
<dbReference type="InterPro" id="IPR011006">
    <property type="entry name" value="CheY-like_superfamily"/>
</dbReference>